<dbReference type="OrthoDB" id="405906at2759"/>
<keyword evidence="1" id="KW-0812">Transmembrane</keyword>
<keyword evidence="1" id="KW-0472">Membrane</keyword>
<evidence type="ECO:0000313" key="3">
    <source>
        <dbReference type="EMBL" id="RYP08938.1"/>
    </source>
</evidence>
<evidence type="ECO:0000259" key="2">
    <source>
        <dbReference type="Pfam" id="PF24802"/>
    </source>
</evidence>
<keyword evidence="1" id="KW-1133">Transmembrane helix</keyword>
<dbReference type="InterPro" id="IPR056120">
    <property type="entry name" value="DUF7703"/>
</dbReference>
<evidence type="ECO:0000313" key="4">
    <source>
        <dbReference type="Proteomes" id="UP000293360"/>
    </source>
</evidence>
<gene>
    <name evidence="3" type="ORF">DL764_001591</name>
</gene>
<feature type="transmembrane region" description="Helical" evidence="1">
    <location>
        <begin position="16"/>
        <end position="38"/>
    </location>
</feature>
<accession>A0A4Q4TQI7</accession>
<feature type="domain" description="DUF7703" evidence="2">
    <location>
        <begin position="18"/>
        <end position="74"/>
    </location>
</feature>
<feature type="transmembrane region" description="Helical" evidence="1">
    <location>
        <begin position="174"/>
        <end position="194"/>
    </location>
</feature>
<feature type="domain" description="DUF7703" evidence="2">
    <location>
        <begin position="94"/>
        <end position="232"/>
    </location>
</feature>
<dbReference type="PANTHER" id="PTHR37013:SF4">
    <property type="entry name" value="INTEGRAL MEMBRANE PROTEIN"/>
    <property type="match status" value="1"/>
</dbReference>
<feature type="transmembrane region" description="Helical" evidence="1">
    <location>
        <begin position="76"/>
        <end position="94"/>
    </location>
</feature>
<name>A0A4Q4TQI7_9PEZI</name>
<dbReference type="Proteomes" id="UP000293360">
    <property type="component" value="Unassembled WGS sequence"/>
</dbReference>
<keyword evidence="4" id="KW-1185">Reference proteome</keyword>
<feature type="transmembrane region" description="Helical" evidence="1">
    <location>
        <begin position="101"/>
        <end position="119"/>
    </location>
</feature>
<organism evidence="3 4">
    <name type="scientific">Monosporascus ibericus</name>
    <dbReference type="NCBI Taxonomy" id="155417"/>
    <lineage>
        <taxon>Eukaryota</taxon>
        <taxon>Fungi</taxon>
        <taxon>Dikarya</taxon>
        <taxon>Ascomycota</taxon>
        <taxon>Pezizomycotina</taxon>
        <taxon>Sordariomycetes</taxon>
        <taxon>Xylariomycetidae</taxon>
        <taxon>Xylariales</taxon>
        <taxon>Xylariales incertae sedis</taxon>
        <taxon>Monosporascus</taxon>
    </lineage>
</organism>
<sequence length="366" mass="40667">MSGSEGGYGRDPSIPFHASVIIATFIGIALYNVIELNVIILRTFKHRRGLYFYSFVVATWGIVPWSLGYFIKDFKLVSGTVLYGVFISSGWLYLRLVLAMIIFNAVVLHIPTIVMGFGAQSDNPDIWLVLYPIYEKVEVTIFFLQELVISSLYIICTVPSFRNERFLGKNVGRMWHRLILVNVLVIALDATVLGHEFGNHYDIQTAYKGMVYSIKLKLEFSVLNDLINITKSGQGSRHRGYNQYCSSNLTHSAADAVQMTPYTSTHRETQIESQMENDKDDTFGLGARVSAGKIGPNPTDVSTGIVRVTRETDVTSEELCGHKTNSKANLDNLEGVSASNFAVTVGARTTVSSSSDKPFAHNTFEC</sequence>
<dbReference type="PANTHER" id="PTHR37013">
    <property type="entry name" value="INTEGRAL MEMBRANE PROTEIN (AFU_ORTHOLOGUE AFUA_1G05950)-RELATED"/>
    <property type="match status" value="1"/>
</dbReference>
<reference evidence="3 4" key="1">
    <citation type="submission" date="2018-06" db="EMBL/GenBank/DDBJ databases">
        <title>Complete Genomes of Monosporascus.</title>
        <authorList>
            <person name="Robinson A.J."/>
            <person name="Natvig D.O."/>
        </authorList>
    </citation>
    <scope>NUCLEOTIDE SEQUENCE [LARGE SCALE GENOMIC DNA]</scope>
    <source>
        <strain evidence="3 4">CBS 110550</strain>
    </source>
</reference>
<feature type="transmembrane region" description="Helical" evidence="1">
    <location>
        <begin position="50"/>
        <end position="70"/>
    </location>
</feature>
<protein>
    <recommendedName>
        <fullName evidence="2">DUF7703 domain-containing protein</fullName>
    </recommendedName>
</protein>
<feature type="transmembrane region" description="Helical" evidence="1">
    <location>
        <begin position="139"/>
        <end position="162"/>
    </location>
</feature>
<dbReference type="EMBL" id="QJNU01000051">
    <property type="protein sequence ID" value="RYP08938.1"/>
    <property type="molecule type" value="Genomic_DNA"/>
</dbReference>
<dbReference type="Pfam" id="PF24802">
    <property type="entry name" value="DUF7703"/>
    <property type="match status" value="2"/>
</dbReference>
<comment type="caution">
    <text evidence="3">The sequence shown here is derived from an EMBL/GenBank/DDBJ whole genome shotgun (WGS) entry which is preliminary data.</text>
</comment>
<dbReference type="AlphaFoldDB" id="A0A4Q4TQI7"/>
<proteinExistence type="predicted"/>
<evidence type="ECO:0000256" key="1">
    <source>
        <dbReference type="SAM" id="Phobius"/>
    </source>
</evidence>